<evidence type="ECO:0008006" key="4">
    <source>
        <dbReference type="Google" id="ProtNLM"/>
    </source>
</evidence>
<keyword evidence="1" id="KW-1133">Transmembrane helix</keyword>
<keyword evidence="1" id="KW-0812">Transmembrane</keyword>
<gene>
    <name evidence="2" type="ORF">E7Z75_02795</name>
</gene>
<organism evidence="2 3">
    <name type="scientific">Methanobrevibacter olleyae</name>
    <dbReference type="NCBI Taxonomy" id="294671"/>
    <lineage>
        <taxon>Archaea</taxon>
        <taxon>Methanobacteriati</taxon>
        <taxon>Methanobacteriota</taxon>
        <taxon>Methanomada group</taxon>
        <taxon>Methanobacteria</taxon>
        <taxon>Methanobacteriales</taxon>
        <taxon>Methanobacteriaceae</taxon>
        <taxon>Methanobrevibacter</taxon>
    </lineage>
</organism>
<dbReference type="AlphaFoldDB" id="A0A8T3VN31"/>
<evidence type="ECO:0000313" key="3">
    <source>
        <dbReference type="Proteomes" id="UP000732619"/>
    </source>
</evidence>
<sequence length="275" mass="30739">MADEDNAQRKKSRKPSKKLLYFLIILIVILAEGFVLCYDYATNEDSFLKELSEDYPILDSVLKYIPTDLFSSFTEGSADKPIKEIGKNSIGTVTVEGPYGNANSSVKVAYILGQHPRESNAHDAIYDSLMNNSDHLNYSYYVYRINVTAESDDFEESRMNGQLLAQDYVVSDVIKNNYSLAIDIHASNGGYVQDPYIFAPRSNDTVAYDAANNVTKALTYVIYYEPASYSSPPYSTIPIDDGGVPAIVFEMRGNPDHSLETEANQFIHVVDKLIL</sequence>
<reference evidence="2" key="1">
    <citation type="submission" date="2019-04" db="EMBL/GenBank/DDBJ databases">
        <title>Evolution of Biomass-Degrading Anaerobic Consortia Revealed by Metagenomics.</title>
        <authorList>
            <person name="Peng X."/>
        </authorList>
    </citation>
    <scope>NUCLEOTIDE SEQUENCE</scope>
    <source>
        <strain evidence="2">SIG14</strain>
    </source>
</reference>
<protein>
    <recommendedName>
        <fullName evidence="4">Adhesin-like protein</fullName>
    </recommendedName>
</protein>
<keyword evidence="1" id="KW-0472">Membrane</keyword>
<dbReference type="Proteomes" id="UP000732619">
    <property type="component" value="Unassembled WGS sequence"/>
</dbReference>
<feature type="transmembrane region" description="Helical" evidence="1">
    <location>
        <begin position="19"/>
        <end position="41"/>
    </location>
</feature>
<evidence type="ECO:0000313" key="2">
    <source>
        <dbReference type="EMBL" id="MBE6512067.1"/>
    </source>
</evidence>
<evidence type="ECO:0000256" key="1">
    <source>
        <dbReference type="SAM" id="Phobius"/>
    </source>
</evidence>
<proteinExistence type="predicted"/>
<comment type="caution">
    <text evidence="2">The sequence shown here is derived from an EMBL/GenBank/DDBJ whole genome shotgun (WGS) entry which is preliminary data.</text>
</comment>
<name>A0A8T3VN31_METOL</name>
<accession>A0A8T3VN31</accession>
<dbReference type="EMBL" id="SUTG01000007">
    <property type="protein sequence ID" value="MBE6512067.1"/>
    <property type="molecule type" value="Genomic_DNA"/>
</dbReference>